<dbReference type="EMBL" id="CAEZTB010000095">
    <property type="protein sequence ID" value="CAB4558262.1"/>
    <property type="molecule type" value="Genomic_DNA"/>
</dbReference>
<keyword evidence="1" id="KW-1133">Transmembrane helix</keyword>
<feature type="transmembrane region" description="Helical" evidence="1">
    <location>
        <begin position="71"/>
        <end position="89"/>
    </location>
</feature>
<accession>A0A6J6D398</accession>
<evidence type="ECO:0000256" key="1">
    <source>
        <dbReference type="SAM" id="Phobius"/>
    </source>
</evidence>
<keyword evidence="1" id="KW-0472">Membrane</keyword>
<feature type="transmembrane region" description="Helical" evidence="1">
    <location>
        <begin position="133"/>
        <end position="154"/>
    </location>
</feature>
<protein>
    <submittedName>
        <fullName evidence="2">Unannotated protein</fullName>
    </submittedName>
</protein>
<organism evidence="2">
    <name type="scientific">freshwater metagenome</name>
    <dbReference type="NCBI Taxonomy" id="449393"/>
    <lineage>
        <taxon>unclassified sequences</taxon>
        <taxon>metagenomes</taxon>
        <taxon>ecological metagenomes</taxon>
    </lineage>
</organism>
<proteinExistence type="predicted"/>
<gene>
    <name evidence="2" type="ORF">UFOPK1581_00616</name>
</gene>
<sequence>MITRAQALGTWILIVLMLVLAAGQSWGTFLVADSAGGGSLGISGFSGFPVIGTLIALQTVTILATLLVRPIVIRIVAGLLVPFMIWNFIDVLVSAESKVRETFVRVIAEQTGVMQDVSSSEFLLASSSSWFPWVYLGAVAMNIGFLCSIAALPLKSKAVASAEKDRDLPEDLWGNQK</sequence>
<dbReference type="AlphaFoldDB" id="A0A6J6D398"/>
<name>A0A6J6D398_9ZZZZ</name>
<evidence type="ECO:0000313" key="2">
    <source>
        <dbReference type="EMBL" id="CAB4558262.1"/>
    </source>
</evidence>
<keyword evidence="1" id="KW-0812">Transmembrane</keyword>
<feature type="transmembrane region" description="Helical" evidence="1">
    <location>
        <begin position="45"/>
        <end position="64"/>
    </location>
</feature>
<reference evidence="2" key="1">
    <citation type="submission" date="2020-05" db="EMBL/GenBank/DDBJ databases">
        <authorList>
            <person name="Chiriac C."/>
            <person name="Salcher M."/>
            <person name="Ghai R."/>
            <person name="Kavagutti S V."/>
        </authorList>
    </citation>
    <scope>NUCLEOTIDE SEQUENCE</scope>
</reference>